<keyword evidence="2" id="KW-1185">Reference proteome</keyword>
<evidence type="ECO:0000313" key="2">
    <source>
        <dbReference type="Proteomes" id="UP000009284"/>
    </source>
</evidence>
<dbReference type="STRING" id="1008459.TASI_0310"/>
<evidence type="ECO:0000313" key="1">
    <source>
        <dbReference type="EMBL" id="AEP36092.1"/>
    </source>
</evidence>
<accession>G4QCG2</accession>
<dbReference type="KEGG" id="tas:TASI_0310"/>
<sequence>MIRLLFFVLSLAIVFFFLVGAWGIFRQFNRSSQIARENRKRVEESYKNFDSEASHASPENMIECDFCGLHTPESEIVKADGKHYCCDDHKRMALSQPKKEN</sequence>
<dbReference type="NCBIfam" id="NF041023">
    <property type="entry name" value="PP0621_fam"/>
    <property type="match status" value="1"/>
</dbReference>
<reference evidence="1 2" key="2">
    <citation type="journal article" date="2012" name="PLoS ONE">
        <title>Genomic characterization of the taylorella genus.</title>
        <authorList>
            <person name="Hebert L."/>
            <person name="Moumen B."/>
            <person name="Pons N."/>
            <person name="Duquesne F."/>
            <person name="Breuil M.F."/>
            <person name="Goux D."/>
            <person name="Batto J.M."/>
            <person name="Laugier C."/>
            <person name="Renault P."/>
            <person name="Petry S."/>
        </authorList>
    </citation>
    <scope>NUCLEOTIDE SEQUENCE [LARGE SCALE GENOMIC DNA]</scope>
    <source>
        <strain evidence="1 2">MCE3</strain>
    </source>
</reference>
<dbReference type="Proteomes" id="UP000009284">
    <property type="component" value="Chromosome"/>
</dbReference>
<proteinExistence type="predicted"/>
<dbReference type="RefSeq" id="WP_014110990.1">
    <property type="nucleotide sequence ID" value="NC_016043.1"/>
</dbReference>
<reference key="1">
    <citation type="submission" date="2011-09" db="EMBL/GenBank/DDBJ databases">
        <title>Genomic characterization of the Taylorella genus.</title>
        <authorList>
            <person name="Hebert L."/>
            <person name="Moumen B."/>
            <person name="Pons N."/>
            <person name="Duquesne F."/>
            <person name="Breuil M.-F."/>
            <person name="Goux D."/>
            <person name="Batto J.-M."/>
            <person name="Renault P."/>
            <person name="Laugier C."/>
            <person name="Petry S."/>
        </authorList>
    </citation>
    <scope>NUCLEOTIDE SEQUENCE</scope>
    <source>
        <strain>MCE3</strain>
    </source>
</reference>
<dbReference type="EMBL" id="CP003059">
    <property type="protein sequence ID" value="AEP36092.1"/>
    <property type="molecule type" value="Genomic_DNA"/>
</dbReference>
<dbReference type="InterPro" id="IPR049708">
    <property type="entry name" value="PP0621-like"/>
</dbReference>
<gene>
    <name evidence="1" type="ordered locus">TASI_0310</name>
</gene>
<name>G4QCG2_TAYAM</name>
<dbReference type="OrthoDB" id="9814432at2"/>
<organism evidence="1 2">
    <name type="scientific">Taylorella asinigenitalis (strain MCE3)</name>
    <dbReference type="NCBI Taxonomy" id="1008459"/>
    <lineage>
        <taxon>Bacteria</taxon>
        <taxon>Pseudomonadati</taxon>
        <taxon>Pseudomonadota</taxon>
        <taxon>Betaproteobacteria</taxon>
        <taxon>Burkholderiales</taxon>
        <taxon>Alcaligenaceae</taxon>
        <taxon>Taylorella</taxon>
    </lineage>
</organism>
<protein>
    <submittedName>
        <fullName evidence="1">Uncharacterized protein</fullName>
    </submittedName>
</protein>
<dbReference type="AlphaFoldDB" id="G4QCG2"/>
<dbReference type="HOGENOM" id="CLU_168222_1_0_4"/>